<reference evidence="3 4" key="1">
    <citation type="submission" date="2018-02" db="EMBL/GenBank/DDBJ databases">
        <title>Comparative genomes isolates from brazilian mangrove.</title>
        <authorList>
            <person name="Araujo J.E."/>
            <person name="Taketani R.G."/>
            <person name="Silva M.C.P."/>
            <person name="Loureco M.V."/>
            <person name="Andreote F.D."/>
        </authorList>
    </citation>
    <scope>NUCLEOTIDE SEQUENCE [LARGE SCALE GENOMIC DNA]</scope>
    <source>
        <strain evidence="3 4">HEX-2 MGV</strain>
    </source>
</reference>
<evidence type="ECO:0000313" key="4">
    <source>
        <dbReference type="Proteomes" id="UP000240009"/>
    </source>
</evidence>
<feature type="domain" description="DUF1559" evidence="2">
    <location>
        <begin position="34"/>
        <end position="319"/>
    </location>
</feature>
<protein>
    <submittedName>
        <fullName evidence="3">Prepilin-type cleavage/methylation domain-containing protein</fullName>
    </submittedName>
</protein>
<dbReference type="EMBL" id="PUIA01000074">
    <property type="protein sequence ID" value="PQO25811.1"/>
    <property type="molecule type" value="Genomic_DNA"/>
</dbReference>
<dbReference type="PANTHER" id="PTHR30093:SF2">
    <property type="entry name" value="TYPE II SECRETION SYSTEM PROTEIN H"/>
    <property type="match status" value="1"/>
</dbReference>
<keyword evidence="1" id="KW-0472">Membrane</keyword>
<evidence type="ECO:0000259" key="2">
    <source>
        <dbReference type="Pfam" id="PF07596"/>
    </source>
</evidence>
<feature type="transmembrane region" description="Helical" evidence="1">
    <location>
        <begin position="12"/>
        <end position="33"/>
    </location>
</feature>
<dbReference type="PROSITE" id="PS00409">
    <property type="entry name" value="PROKAR_NTER_METHYL"/>
    <property type="match status" value="1"/>
</dbReference>
<dbReference type="Pfam" id="PF07963">
    <property type="entry name" value="N_methyl"/>
    <property type="match status" value="1"/>
</dbReference>
<dbReference type="OrthoDB" id="280382at2"/>
<proteinExistence type="predicted"/>
<dbReference type="InterPro" id="IPR011453">
    <property type="entry name" value="DUF1559"/>
</dbReference>
<evidence type="ECO:0000256" key="1">
    <source>
        <dbReference type="SAM" id="Phobius"/>
    </source>
</evidence>
<dbReference type="RefSeq" id="WP_105358571.1">
    <property type="nucleotide sequence ID" value="NZ_PUIA01000074.1"/>
</dbReference>
<dbReference type="Pfam" id="PF07596">
    <property type="entry name" value="SBP_bac_10"/>
    <property type="match status" value="1"/>
</dbReference>
<dbReference type="AlphaFoldDB" id="A0A2S8F0X3"/>
<dbReference type="SUPFAM" id="SSF54523">
    <property type="entry name" value="Pili subunits"/>
    <property type="match status" value="1"/>
</dbReference>
<sequence length="337" mass="35743">MSIKKSYGGFTLVELLVVIAIIGVLIALLLPAVQQAREAARRMSCSNNLKQVGVALHNYHDTHLGFPLGGWRSTAATSSPFGTSWWGGLLPFIEQSALYDRINFEADRPGWSGNTSALVGTSPTAMVCPSFPGETSGWNSRAWDSAATYIGIAGAVINNTNFTESRTNTGFACCSHSGGTNDGVISGGGMLIPNRSIRFRDVTDGSSNTLAVGECGGRMFTANSGSLTNISGPNVLMTAAGQHGWLMGSEGTGTPPSYSNHRAFNITTVRYAPNEKNYDLNGISTNYGANNPLISEHAGGVMALFVDGHVEFIAETIDLDIFKYQATRDDGQVISQN</sequence>
<dbReference type="PANTHER" id="PTHR30093">
    <property type="entry name" value="GENERAL SECRETION PATHWAY PROTEIN G"/>
    <property type="match status" value="1"/>
</dbReference>
<keyword evidence="1" id="KW-0812">Transmembrane</keyword>
<comment type="caution">
    <text evidence="3">The sequence shown here is derived from an EMBL/GenBank/DDBJ whole genome shotgun (WGS) entry which is preliminary data.</text>
</comment>
<organism evidence="3 4">
    <name type="scientific">Blastopirellula marina</name>
    <dbReference type="NCBI Taxonomy" id="124"/>
    <lineage>
        <taxon>Bacteria</taxon>
        <taxon>Pseudomonadati</taxon>
        <taxon>Planctomycetota</taxon>
        <taxon>Planctomycetia</taxon>
        <taxon>Pirellulales</taxon>
        <taxon>Pirellulaceae</taxon>
        <taxon>Blastopirellula</taxon>
    </lineage>
</organism>
<gene>
    <name evidence="3" type="ORF">C5Y96_23685</name>
</gene>
<accession>A0A2S8F0X3</accession>
<dbReference type="Gene3D" id="3.30.700.10">
    <property type="entry name" value="Glycoprotein, Type 4 Pilin"/>
    <property type="match status" value="1"/>
</dbReference>
<dbReference type="InterPro" id="IPR012902">
    <property type="entry name" value="N_methyl_site"/>
</dbReference>
<dbReference type="NCBIfam" id="TIGR02532">
    <property type="entry name" value="IV_pilin_GFxxxE"/>
    <property type="match status" value="1"/>
</dbReference>
<dbReference type="InterPro" id="IPR027558">
    <property type="entry name" value="Pre_pil_HX9DG_C"/>
</dbReference>
<keyword evidence="1" id="KW-1133">Transmembrane helix</keyword>
<dbReference type="InterPro" id="IPR045584">
    <property type="entry name" value="Pilin-like"/>
</dbReference>
<dbReference type="Proteomes" id="UP000240009">
    <property type="component" value="Unassembled WGS sequence"/>
</dbReference>
<evidence type="ECO:0000313" key="3">
    <source>
        <dbReference type="EMBL" id="PQO25811.1"/>
    </source>
</evidence>
<name>A0A2S8F0X3_9BACT</name>
<dbReference type="NCBIfam" id="TIGR04294">
    <property type="entry name" value="pre_pil_HX9DG"/>
    <property type="match status" value="1"/>
</dbReference>